<dbReference type="Pfam" id="PF06253">
    <property type="entry name" value="MTTB"/>
    <property type="match status" value="1"/>
</dbReference>
<name>X1P4Q1_9ZZZZ</name>
<feature type="non-terminal residue" evidence="4">
    <location>
        <position position="1"/>
    </location>
</feature>
<evidence type="ECO:0000256" key="2">
    <source>
        <dbReference type="ARBA" id="ARBA00022603"/>
    </source>
</evidence>
<organism evidence="4">
    <name type="scientific">marine sediment metagenome</name>
    <dbReference type="NCBI Taxonomy" id="412755"/>
    <lineage>
        <taxon>unclassified sequences</taxon>
        <taxon>metagenomes</taxon>
        <taxon>ecological metagenomes</taxon>
    </lineage>
</organism>
<dbReference type="Gene3D" id="3.20.20.480">
    <property type="entry name" value="Trimethylamine methyltransferase-like"/>
    <property type="match status" value="1"/>
</dbReference>
<protein>
    <recommendedName>
        <fullName evidence="5">Trimethylamine methyltransferase</fullName>
    </recommendedName>
</protein>
<comment type="caution">
    <text evidence="4">The sequence shown here is derived from an EMBL/GenBank/DDBJ whole genome shotgun (WGS) entry which is preliminary data.</text>
</comment>
<dbReference type="GO" id="GO:0015948">
    <property type="term" value="P:methanogenesis"/>
    <property type="evidence" value="ECO:0007669"/>
    <property type="project" value="InterPro"/>
</dbReference>
<keyword evidence="3" id="KW-0808">Transferase</keyword>
<proteinExistence type="inferred from homology"/>
<dbReference type="GO" id="GO:0032259">
    <property type="term" value="P:methylation"/>
    <property type="evidence" value="ECO:0007669"/>
    <property type="project" value="UniProtKB-KW"/>
</dbReference>
<dbReference type="InterPro" id="IPR038601">
    <property type="entry name" value="MttB-like_sf"/>
</dbReference>
<dbReference type="InterPro" id="IPR010426">
    <property type="entry name" value="MTTB_MeTrfase"/>
</dbReference>
<evidence type="ECO:0000313" key="4">
    <source>
        <dbReference type="EMBL" id="GAI51302.1"/>
    </source>
</evidence>
<evidence type="ECO:0008006" key="5">
    <source>
        <dbReference type="Google" id="ProtNLM"/>
    </source>
</evidence>
<sequence length="156" mass="17444">DSKTLDAQSGYESALTNLLCALAGANFIHDAAGLMEFALTACDEKYVIDNEMLGMVMRAVEGIEVNDDTLAFDLIKQVGPGGNFVTAKHTRRFMRSEHYQPSLSDRDSREEWEAKGRKTTWERAAERVKEIIANHNYNLPAAVRRRVLSEIPGIVD</sequence>
<comment type="similarity">
    <text evidence="1">Belongs to the trimethylamine methyltransferase family.</text>
</comment>
<reference evidence="4" key="1">
    <citation type="journal article" date="2014" name="Front. Microbiol.">
        <title>High frequency of phylogenetically diverse reductive dehalogenase-homologous genes in deep subseafloor sedimentary metagenomes.</title>
        <authorList>
            <person name="Kawai M."/>
            <person name="Futagami T."/>
            <person name="Toyoda A."/>
            <person name="Takaki Y."/>
            <person name="Nishi S."/>
            <person name="Hori S."/>
            <person name="Arai W."/>
            <person name="Tsubouchi T."/>
            <person name="Morono Y."/>
            <person name="Uchiyama I."/>
            <person name="Ito T."/>
            <person name="Fujiyama A."/>
            <person name="Inagaki F."/>
            <person name="Takami H."/>
        </authorList>
    </citation>
    <scope>NUCLEOTIDE SEQUENCE</scope>
    <source>
        <strain evidence="4">Expedition CK06-06</strain>
    </source>
</reference>
<evidence type="ECO:0000256" key="1">
    <source>
        <dbReference type="ARBA" id="ARBA00007137"/>
    </source>
</evidence>
<evidence type="ECO:0000256" key="3">
    <source>
        <dbReference type="ARBA" id="ARBA00022679"/>
    </source>
</evidence>
<keyword evidence="2" id="KW-0489">Methyltransferase</keyword>
<gene>
    <name evidence="4" type="ORF">S06H3_56267</name>
</gene>
<dbReference type="GO" id="GO:0008168">
    <property type="term" value="F:methyltransferase activity"/>
    <property type="evidence" value="ECO:0007669"/>
    <property type="project" value="UniProtKB-KW"/>
</dbReference>
<dbReference type="EMBL" id="BARV01036184">
    <property type="protein sequence ID" value="GAI51302.1"/>
    <property type="molecule type" value="Genomic_DNA"/>
</dbReference>
<dbReference type="AlphaFoldDB" id="X1P4Q1"/>
<accession>X1P4Q1</accession>